<dbReference type="PROSITE" id="PS50853">
    <property type="entry name" value="FN3"/>
    <property type="match status" value="1"/>
</dbReference>
<keyword evidence="2" id="KW-0812">Transmembrane</keyword>
<dbReference type="CDD" id="cd00063">
    <property type="entry name" value="FN3"/>
    <property type="match status" value="1"/>
</dbReference>
<sequence>MAVKKKSAAKKVAKKAAAKRAVKKTVKRAVAKKRVAKKAVAKKRVVKRAVAKKRVVKRAVAKKRVAKKAVAKKRVVKKAAKKRVAKKAVAKKRVAKKAPAKRVAKKRVAKKAAVRVVAPRVAVSTTPAAPKPFALAPKPVAAPKQGTSGRVIFLVIAGIVILAAIVMSQSGGESDDGAAPTPSMSQSAEPTGSATTEPTETAAPVAAVEAPSKFVALKSADGLKLRWIAPMATDGLTGYNVEVRANGAGDWTTIATVPADQLTQNVTKSGDAGWTQFRVTSVYSDGQSASATVFGIPGEFK</sequence>
<evidence type="ECO:0000313" key="4">
    <source>
        <dbReference type="EMBL" id="CAB4658583.1"/>
    </source>
</evidence>
<dbReference type="Gene3D" id="2.60.40.10">
    <property type="entry name" value="Immunoglobulins"/>
    <property type="match status" value="1"/>
</dbReference>
<feature type="compositionally biased region" description="Low complexity" evidence="1">
    <location>
        <begin position="188"/>
        <end position="200"/>
    </location>
</feature>
<dbReference type="InterPro" id="IPR013783">
    <property type="entry name" value="Ig-like_fold"/>
</dbReference>
<reference evidence="4" key="1">
    <citation type="submission" date="2020-05" db="EMBL/GenBank/DDBJ databases">
        <authorList>
            <person name="Chiriac C."/>
            <person name="Salcher M."/>
            <person name="Ghai R."/>
            <person name="Kavagutti S V."/>
        </authorList>
    </citation>
    <scope>NUCLEOTIDE SEQUENCE</scope>
</reference>
<feature type="region of interest" description="Disordered" evidence="1">
    <location>
        <begin position="1"/>
        <end position="35"/>
    </location>
</feature>
<gene>
    <name evidence="4" type="ORF">UFOPK2265_00636</name>
</gene>
<organism evidence="4">
    <name type="scientific">freshwater metagenome</name>
    <dbReference type="NCBI Taxonomy" id="449393"/>
    <lineage>
        <taxon>unclassified sequences</taxon>
        <taxon>metagenomes</taxon>
        <taxon>ecological metagenomes</taxon>
    </lineage>
</organism>
<dbReference type="GO" id="GO:0030261">
    <property type="term" value="P:chromosome condensation"/>
    <property type="evidence" value="ECO:0007669"/>
    <property type="project" value="InterPro"/>
</dbReference>
<dbReference type="AlphaFoldDB" id="A0A6J6LD10"/>
<feature type="region of interest" description="Disordered" evidence="1">
    <location>
        <begin position="172"/>
        <end position="200"/>
    </location>
</feature>
<dbReference type="SUPFAM" id="SSF49265">
    <property type="entry name" value="Fibronectin type III"/>
    <property type="match status" value="1"/>
</dbReference>
<keyword evidence="2" id="KW-0472">Membrane</keyword>
<feature type="transmembrane region" description="Helical" evidence="2">
    <location>
        <begin position="152"/>
        <end position="168"/>
    </location>
</feature>
<dbReference type="InterPro" id="IPR003961">
    <property type="entry name" value="FN3_dom"/>
</dbReference>
<dbReference type="Pfam" id="PF07382">
    <property type="entry name" value="HC2"/>
    <property type="match status" value="1"/>
</dbReference>
<evidence type="ECO:0000256" key="1">
    <source>
        <dbReference type="SAM" id="MobiDB-lite"/>
    </source>
</evidence>
<keyword evidence="2" id="KW-1133">Transmembrane helix</keyword>
<dbReference type="EMBL" id="CAEZWP010000024">
    <property type="protein sequence ID" value="CAB4658583.1"/>
    <property type="molecule type" value="Genomic_DNA"/>
</dbReference>
<proteinExistence type="predicted"/>
<name>A0A6J6LD10_9ZZZZ</name>
<dbReference type="GO" id="GO:0030527">
    <property type="term" value="F:structural constituent of chromatin"/>
    <property type="evidence" value="ECO:0007669"/>
    <property type="project" value="InterPro"/>
</dbReference>
<evidence type="ECO:0000256" key="2">
    <source>
        <dbReference type="SAM" id="Phobius"/>
    </source>
</evidence>
<accession>A0A6J6LD10</accession>
<evidence type="ECO:0000259" key="3">
    <source>
        <dbReference type="PROSITE" id="PS50853"/>
    </source>
</evidence>
<protein>
    <submittedName>
        <fullName evidence="4">Unannotated protein</fullName>
    </submittedName>
</protein>
<dbReference type="InterPro" id="IPR009970">
    <property type="entry name" value="HC2"/>
</dbReference>
<feature type="domain" description="Fibronectin type-III" evidence="3">
    <location>
        <begin position="207"/>
        <end position="301"/>
    </location>
</feature>
<dbReference type="GO" id="GO:0003677">
    <property type="term" value="F:DNA binding"/>
    <property type="evidence" value="ECO:0007669"/>
    <property type="project" value="InterPro"/>
</dbReference>
<dbReference type="InterPro" id="IPR036116">
    <property type="entry name" value="FN3_sf"/>
</dbReference>